<evidence type="ECO:0000256" key="9">
    <source>
        <dbReference type="ARBA" id="ARBA00022729"/>
    </source>
</evidence>
<dbReference type="PANTHER" id="PTHR37928:SF2">
    <property type="entry name" value="GPI ANCHORED CFEM DOMAIN PROTEIN (AFU_ORTHOLOGUE AFUA_6G10580)"/>
    <property type="match status" value="1"/>
</dbReference>
<dbReference type="PROSITE" id="PS52012">
    <property type="entry name" value="CFEM"/>
    <property type="match status" value="1"/>
</dbReference>
<evidence type="ECO:0000256" key="17">
    <source>
        <dbReference type="SAM" id="Phobius"/>
    </source>
</evidence>
<evidence type="ECO:0000256" key="16">
    <source>
        <dbReference type="SAM" id="MobiDB-lite"/>
    </source>
</evidence>
<comment type="caution">
    <text evidence="20">The sequence shown here is derived from an EMBL/GenBank/DDBJ whole genome shotgun (WGS) entry which is preliminary data.</text>
</comment>
<evidence type="ECO:0000256" key="13">
    <source>
        <dbReference type="ARBA" id="ARBA00023180"/>
    </source>
</evidence>
<evidence type="ECO:0000256" key="15">
    <source>
        <dbReference type="PROSITE-ProRule" id="PRU01356"/>
    </source>
</evidence>
<feature type="signal peptide" evidence="18">
    <location>
        <begin position="1"/>
        <end position="17"/>
    </location>
</feature>
<dbReference type="InterPro" id="IPR051735">
    <property type="entry name" value="CFEM_domain"/>
</dbReference>
<keyword evidence="6 15" id="KW-0349">Heme</keyword>
<dbReference type="Pfam" id="PF05730">
    <property type="entry name" value="CFEM"/>
    <property type="match status" value="1"/>
</dbReference>
<keyword evidence="9 18" id="KW-0732">Signal</keyword>
<keyword evidence="17" id="KW-1133">Transmembrane helix</keyword>
<dbReference type="InterPro" id="IPR008427">
    <property type="entry name" value="Extracellular_membr_CFEM_dom"/>
</dbReference>
<evidence type="ECO:0000259" key="19">
    <source>
        <dbReference type="PROSITE" id="PS52012"/>
    </source>
</evidence>
<comment type="subcellular location">
    <subcellularLocation>
        <location evidence="1">Cell membrane</location>
        <topology evidence="1">Lipid-anchor</topology>
        <topology evidence="1">GPI-anchor</topology>
    </subcellularLocation>
    <subcellularLocation>
        <location evidence="2">Secreted</location>
    </subcellularLocation>
</comment>
<feature type="chain" id="PRO_5045749611" description="CFEM domain-containing protein" evidence="18">
    <location>
        <begin position="18"/>
        <end position="173"/>
    </location>
</feature>
<keyword evidence="10 15" id="KW-0408">Iron</keyword>
<evidence type="ECO:0000256" key="1">
    <source>
        <dbReference type="ARBA" id="ARBA00004609"/>
    </source>
</evidence>
<feature type="compositionally biased region" description="Low complexity" evidence="16">
    <location>
        <begin position="98"/>
        <end position="120"/>
    </location>
</feature>
<dbReference type="EMBL" id="BAAFGZ010000194">
    <property type="protein sequence ID" value="GAB0136440.1"/>
    <property type="molecule type" value="Genomic_DNA"/>
</dbReference>
<protein>
    <recommendedName>
        <fullName evidence="19">CFEM domain-containing protein</fullName>
    </recommendedName>
</protein>
<keyword evidence="11 17" id="KW-0472">Membrane</keyword>
<keyword evidence="14" id="KW-0449">Lipoprotein</keyword>
<feature type="disulfide bond" evidence="15">
    <location>
        <begin position="41"/>
        <end position="48"/>
    </location>
</feature>
<evidence type="ECO:0000256" key="6">
    <source>
        <dbReference type="ARBA" id="ARBA00022617"/>
    </source>
</evidence>
<evidence type="ECO:0000256" key="7">
    <source>
        <dbReference type="ARBA" id="ARBA00022622"/>
    </source>
</evidence>
<name>A0ABQ0CSK4_9HYPO</name>
<proteinExistence type="inferred from homology"/>
<feature type="binding site" description="axial binding residue" evidence="15">
    <location>
        <position position="45"/>
    </location>
    <ligand>
        <name>heme</name>
        <dbReference type="ChEBI" id="CHEBI:30413"/>
    </ligand>
    <ligandPart>
        <name>Fe</name>
        <dbReference type="ChEBI" id="CHEBI:18248"/>
    </ligandPart>
</feature>
<sequence length="173" mass="16593">MKFSAATALVMAAVVSAQSAADIPSCAKPCLDDAVKAKTSCATTDYACICKEENFSAIRGAATSCVIGKCGTETAIGEVLPATQKLCAAAGDDEEPDSSSAPATTDAAPSTAAPSVSATPCETQSSEPTVTDCAPTAPANGTAPGPSAAVIAGAAGLAPVGGLAMVAVVALAL</sequence>
<evidence type="ECO:0000256" key="2">
    <source>
        <dbReference type="ARBA" id="ARBA00004613"/>
    </source>
</evidence>
<keyword evidence="13" id="KW-0325">Glycoprotein</keyword>
<comment type="caution">
    <text evidence="15">Lacks conserved residue(s) required for the propagation of feature annotation.</text>
</comment>
<feature type="transmembrane region" description="Helical" evidence="17">
    <location>
        <begin position="148"/>
        <end position="172"/>
    </location>
</feature>
<keyword evidence="7" id="KW-0336">GPI-anchor</keyword>
<evidence type="ECO:0000256" key="4">
    <source>
        <dbReference type="ARBA" id="ARBA00022475"/>
    </source>
</evidence>
<evidence type="ECO:0000313" key="20">
    <source>
        <dbReference type="EMBL" id="GAB0136440.1"/>
    </source>
</evidence>
<evidence type="ECO:0000256" key="3">
    <source>
        <dbReference type="ARBA" id="ARBA00010031"/>
    </source>
</evidence>
<evidence type="ECO:0000256" key="10">
    <source>
        <dbReference type="ARBA" id="ARBA00023004"/>
    </source>
</evidence>
<dbReference type="SMART" id="SM00747">
    <property type="entry name" value="CFEM"/>
    <property type="match status" value="1"/>
</dbReference>
<keyword evidence="4" id="KW-1003">Cell membrane</keyword>
<evidence type="ECO:0000256" key="5">
    <source>
        <dbReference type="ARBA" id="ARBA00022525"/>
    </source>
</evidence>
<evidence type="ECO:0000313" key="21">
    <source>
        <dbReference type="Proteomes" id="UP001562357"/>
    </source>
</evidence>
<keyword evidence="21" id="KW-1185">Reference proteome</keyword>
<evidence type="ECO:0000256" key="8">
    <source>
        <dbReference type="ARBA" id="ARBA00022723"/>
    </source>
</evidence>
<accession>A0ABQ0CSK4</accession>
<keyword evidence="8 15" id="KW-0479">Metal-binding</keyword>
<keyword evidence="5" id="KW-0964">Secreted</keyword>
<evidence type="ECO:0000256" key="11">
    <source>
        <dbReference type="ARBA" id="ARBA00023136"/>
    </source>
</evidence>
<gene>
    <name evidence="20" type="primary">g4741</name>
    <name evidence="20" type="ORF">EsDP_00004741</name>
</gene>
<dbReference type="Proteomes" id="UP001562357">
    <property type="component" value="Unassembled WGS sequence"/>
</dbReference>
<keyword evidence="12 15" id="KW-1015">Disulfide bond</keyword>
<dbReference type="PANTHER" id="PTHR37928">
    <property type="entry name" value="CFEM DOMAIN PROTEIN (AFU_ORTHOLOGUE AFUA_6G14090)"/>
    <property type="match status" value="1"/>
</dbReference>
<feature type="domain" description="CFEM" evidence="19">
    <location>
        <begin position="1"/>
        <end position="115"/>
    </location>
</feature>
<feature type="region of interest" description="Disordered" evidence="16">
    <location>
        <begin position="90"/>
        <end position="138"/>
    </location>
</feature>
<organism evidence="20 21">
    <name type="scientific">Epichloe bromicola</name>
    <dbReference type="NCBI Taxonomy" id="79588"/>
    <lineage>
        <taxon>Eukaryota</taxon>
        <taxon>Fungi</taxon>
        <taxon>Dikarya</taxon>
        <taxon>Ascomycota</taxon>
        <taxon>Pezizomycotina</taxon>
        <taxon>Sordariomycetes</taxon>
        <taxon>Hypocreomycetidae</taxon>
        <taxon>Hypocreales</taxon>
        <taxon>Clavicipitaceae</taxon>
        <taxon>Epichloe</taxon>
    </lineage>
</organism>
<comment type="similarity">
    <text evidence="3">Belongs to the RBT5 family.</text>
</comment>
<evidence type="ECO:0000256" key="18">
    <source>
        <dbReference type="SAM" id="SignalP"/>
    </source>
</evidence>
<keyword evidence="17" id="KW-0812">Transmembrane</keyword>
<reference evidence="21" key="1">
    <citation type="submission" date="2024-06" db="EMBL/GenBank/DDBJ databases">
        <title>Draft Genome Sequences of Epichloe bromicola Strains Isolated from Elymus ciliaris.</title>
        <authorList>
            <consortium name="Epichloe bromicola genome sequencing consortium"/>
            <person name="Miura A."/>
            <person name="Imano S."/>
            <person name="Ashida A."/>
            <person name="Sato I."/>
            <person name="Chiba S."/>
            <person name="Tanaka A."/>
            <person name="Camagna M."/>
            <person name="Takemoto D."/>
        </authorList>
    </citation>
    <scope>NUCLEOTIDE SEQUENCE [LARGE SCALE GENOMIC DNA]</scope>
    <source>
        <strain evidence="21">DP</strain>
    </source>
</reference>
<evidence type="ECO:0000256" key="12">
    <source>
        <dbReference type="ARBA" id="ARBA00023157"/>
    </source>
</evidence>
<evidence type="ECO:0000256" key="14">
    <source>
        <dbReference type="ARBA" id="ARBA00023288"/>
    </source>
</evidence>